<feature type="transmembrane region" description="Helical" evidence="5">
    <location>
        <begin position="248"/>
        <end position="266"/>
    </location>
</feature>
<keyword evidence="8" id="KW-1185">Reference proteome</keyword>
<dbReference type="OrthoDB" id="4989419at2"/>
<keyword evidence="2 5" id="KW-0812">Transmembrane</keyword>
<organism evidence="7 8">
    <name type="scientific">Agromyces terreus</name>
    <dbReference type="NCBI Taxonomy" id="424795"/>
    <lineage>
        <taxon>Bacteria</taxon>
        <taxon>Bacillati</taxon>
        <taxon>Actinomycetota</taxon>
        <taxon>Actinomycetes</taxon>
        <taxon>Micrococcales</taxon>
        <taxon>Microbacteriaceae</taxon>
        <taxon>Agromyces</taxon>
    </lineage>
</organism>
<feature type="transmembrane region" description="Helical" evidence="5">
    <location>
        <begin position="99"/>
        <end position="116"/>
    </location>
</feature>
<dbReference type="InterPro" id="IPR049453">
    <property type="entry name" value="Memb_transporter_dom"/>
</dbReference>
<evidence type="ECO:0000313" key="8">
    <source>
        <dbReference type="Proteomes" id="UP001139722"/>
    </source>
</evidence>
<keyword evidence="3 5" id="KW-1133">Transmembrane helix</keyword>
<evidence type="ECO:0000313" key="7">
    <source>
        <dbReference type="EMBL" id="MCP2369431.1"/>
    </source>
</evidence>
<feature type="transmembrane region" description="Helical" evidence="5">
    <location>
        <begin position="144"/>
        <end position="167"/>
    </location>
</feature>
<proteinExistence type="predicted"/>
<feature type="transmembrane region" description="Helical" evidence="5">
    <location>
        <begin position="73"/>
        <end position="93"/>
    </location>
</feature>
<reference evidence="7" key="1">
    <citation type="submission" date="2022-06" db="EMBL/GenBank/DDBJ databases">
        <title>Sequencing the genomes of 1000 actinobacteria strains.</title>
        <authorList>
            <person name="Klenk H.-P."/>
        </authorList>
    </citation>
    <scope>NUCLEOTIDE SEQUENCE</scope>
    <source>
        <strain evidence="7">DSM 22016</strain>
    </source>
</reference>
<dbReference type="GO" id="GO:0016020">
    <property type="term" value="C:membrane"/>
    <property type="evidence" value="ECO:0007669"/>
    <property type="project" value="UniProtKB-SubCell"/>
</dbReference>
<sequence>MSDDASRWTRWRRTLRTLDVEVALRATVASAVPLAVLVAIGRTDYAAYATFGAMTAIFGRSEPYRIRLRTVSTAAAAQLAATGLGILLAVLGAPPAVELLVLAGLIAVVIVAFNVLGVFPSGPLFAVFGLLVCAAQPIDDGTGWQRWGVAWIAAAFAWLLAMSGWLLRRAAPGRTKAAFRDLTRAGPTRHDAWRDPRLWVNVVQNVVAATAAGAIAVAFGLGHPYWAVVAAVAVIPPARAAHTLQRGVHRVIGTIGGVLLTALLLWPDPGVWVLVLIIAVCQFGAEILVGRHYGAALLFITPLALTVAHLASPAPLVGLIADRVLETVVGAAVGLICVFVARRLAEVDRLPPPSGVMPRIEP</sequence>
<keyword evidence="4 5" id="KW-0472">Membrane</keyword>
<evidence type="ECO:0000256" key="2">
    <source>
        <dbReference type="ARBA" id="ARBA00022692"/>
    </source>
</evidence>
<dbReference type="RefSeq" id="WP_156997250.1">
    <property type="nucleotide sequence ID" value="NZ_BAAANU010000010.1"/>
</dbReference>
<evidence type="ECO:0000256" key="3">
    <source>
        <dbReference type="ARBA" id="ARBA00022989"/>
    </source>
</evidence>
<feature type="transmembrane region" description="Helical" evidence="5">
    <location>
        <begin position="20"/>
        <end position="39"/>
    </location>
</feature>
<name>A0A9X2KAM2_9MICO</name>
<dbReference type="Pfam" id="PF13515">
    <property type="entry name" value="FUSC_2"/>
    <property type="match status" value="1"/>
</dbReference>
<feature type="transmembrane region" description="Helical" evidence="5">
    <location>
        <begin position="327"/>
        <end position="345"/>
    </location>
</feature>
<feature type="domain" description="Integral membrane bound transporter" evidence="6">
    <location>
        <begin position="212"/>
        <end position="337"/>
    </location>
</feature>
<feature type="transmembrane region" description="Helical" evidence="5">
    <location>
        <begin position="198"/>
        <end position="219"/>
    </location>
</feature>
<feature type="transmembrane region" description="Helical" evidence="5">
    <location>
        <begin position="272"/>
        <end position="289"/>
    </location>
</feature>
<gene>
    <name evidence="7" type="ORF">BJ978_000107</name>
</gene>
<dbReference type="AlphaFoldDB" id="A0A9X2KAM2"/>
<feature type="transmembrane region" description="Helical" evidence="5">
    <location>
        <begin position="225"/>
        <end position="241"/>
    </location>
</feature>
<protein>
    <submittedName>
        <fullName evidence="7">Membrane protein</fullName>
    </submittedName>
</protein>
<feature type="transmembrane region" description="Helical" evidence="5">
    <location>
        <begin position="296"/>
        <end position="321"/>
    </location>
</feature>
<accession>A0A9X2KAM2</accession>
<comment type="subcellular location">
    <subcellularLocation>
        <location evidence="1">Membrane</location>
        <topology evidence="1">Multi-pass membrane protein</topology>
    </subcellularLocation>
</comment>
<evidence type="ECO:0000259" key="6">
    <source>
        <dbReference type="Pfam" id="PF13515"/>
    </source>
</evidence>
<evidence type="ECO:0000256" key="5">
    <source>
        <dbReference type="SAM" id="Phobius"/>
    </source>
</evidence>
<comment type="caution">
    <text evidence="7">The sequence shown here is derived from an EMBL/GenBank/DDBJ whole genome shotgun (WGS) entry which is preliminary data.</text>
</comment>
<dbReference type="Proteomes" id="UP001139722">
    <property type="component" value="Unassembled WGS sequence"/>
</dbReference>
<evidence type="ECO:0000256" key="1">
    <source>
        <dbReference type="ARBA" id="ARBA00004141"/>
    </source>
</evidence>
<evidence type="ECO:0000256" key="4">
    <source>
        <dbReference type="ARBA" id="ARBA00023136"/>
    </source>
</evidence>
<dbReference type="EMBL" id="JAMZDY010000001">
    <property type="protein sequence ID" value="MCP2369431.1"/>
    <property type="molecule type" value="Genomic_DNA"/>
</dbReference>